<dbReference type="GO" id="GO:0005524">
    <property type="term" value="F:ATP binding"/>
    <property type="evidence" value="ECO:0007669"/>
    <property type="project" value="InterPro"/>
</dbReference>
<feature type="domain" description="SMCHD1 ribosomal S5" evidence="3">
    <location>
        <begin position="230"/>
        <end position="433"/>
    </location>
</feature>
<name>A0A226D1P9_FOLCA</name>
<dbReference type="Proteomes" id="UP000198287">
    <property type="component" value="Unassembled WGS sequence"/>
</dbReference>
<evidence type="ECO:0000256" key="2">
    <source>
        <dbReference type="SAM" id="MobiDB-lite"/>
    </source>
</evidence>
<feature type="region of interest" description="Disordered" evidence="2">
    <location>
        <begin position="2004"/>
        <end position="2036"/>
    </location>
</feature>
<protein>
    <submittedName>
        <fullName evidence="4">Structural maintenance of chromosomes flexible hinge domain-containing protein 1</fullName>
    </submittedName>
</protein>
<dbReference type="InterPro" id="IPR038892">
    <property type="entry name" value="SMCHD1"/>
</dbReference>
<dbReference type="GO" id="GO:0006302">
    <property type="term" value="P:double-strand break repair"/>
    <property type="evidence" value="ECO:0007669"/>
    <property type="project" value="InterPro"/>
</dbReference>
<evidence type="ECO:0000313" key="5">
    <source>
        <dbReference type="Proteomes" id="UP000198287"/>
    </source>
</evidence>
<dbReference type="InterPro" id="IPR036277">
    <property type="entry name" value="SMC_hinge_sf"/>
</dbReference>
<dbReference type="Pfam" id="PF22899">
    <property type="entry name" value="SMCHD1_S5"/>
    <property type="match status" value="1"/>
</dbReference>
<evidence type="ECO:0000259" key="3">
    <source>
        <dbReference type="Pfam" id="PF22899"/>
    </source>
</evidence>
<gene>
    <name evidence="4" type="ORF">Fcan01_26508</name>
</gene>
<dbReference type="EMBL" id="LNIX01000044">
    <property type="protein sequence ID" value="OXA38637.1"/>
    <property type="molecule type" value="Genomic_DNA"/>
</dbReference>
<proteinExistence type="predicted"/>
<feature type="region of interest" description="Disordered" evidence="2">
    <location>
        <begin position="1"/>
        <end position="39"/>
    </location>
</feature>
<feature type="compositionally biased region" description="Basic and acidic residues" evidence="2">
    <location>
        <begin position="2021"/>
        <end position="2030"/>
    </location>
</feature>
<dbReference type="OrthoDB" id="6513515at2759"/>
<comment type="caution">
    <text evidence="4">The sequence shown here is derived from an EMBL/GenBank/DDBJ whole genome shotgun (WGS) entry which is preliminary data.</text>
</comment>
<evidence type="ECO:0000313" key="4">
    <source>
        <dbReference type="EMBL" id="OXA38637.1"/>
    </source>
</evidence>
<reference evidence="4 5" key="1">
    <citation type="submission" date="2015-12" db="EMBL/GenBank/DDBJ databases">
        <title>The genome of Folsomia candida.</title>
        <authorList>
            <person name="Faddeeva A."/>
            <person name="Derks M.F."/>
            <person name="Anvar Y."/>
            <person name="Smit S."/>
            <person name="Van Straalen N."/>
            <person name="Roelofs D."/>
        </authorList>
    </citation>
    <scope>NUCLEOTIDE SEQUENCE [LARGE SCALE GENOMIC DNA]</scope>
    <source>
        <strain evidence="4 5">VU population</strain>
        <tissue evidence="4">Whole body</tissue>
    </source>
</reference>
<organism evidence="4 5">
    <name type="scientific">Folsomia candida</name>
    <name type="common">Springtail</name>
    <dbReference type="NCBI Taxonomy" id="158441"/>
    <lineage>
        <taxon>Eukaryota</taxon>
        <taxon>Metazoa</taxon>
        <taxon>Ecdysozoa</taxon>
        <taxon>Arthropoda</taxon>
        <taxon>Hexapoda</taxon>
        <taxon>Collembola</taxon>
        <taxon>Entomobryomorpha</taxon>
        <taxon>Isotomoidea</taxon>
        <taxon>Isotomidae</taxon>
        <taxon>Proisotominae</taxon>
        <taxon>Folsomia</taxon>
    </lineage>
</organism>
<dbReference type="PANTHER" id="PTHR22640:SF2">
    <property type="entry name" value="STRUCTURAL MAINTENANCE OF CHROMOSOMES FLEXIBLE HINGE DOMAIN-CONTAINING PROTEIN 1"/>
    <property type="match status" value="1"/>
</dbReference>
<dbReference type="InterPro" id="IPR055109">
    <property type="entry name" value="SMCHD1_S5"/>
</dbReference>
<keyword evidence="1" id="KW-0175">Coiled coil</keyword>
<dbReference type="SUPFAM" id="SSF75553">
    <property type="entry name" value="Smc hinge domain"/>
    <property type="match status" value="1"/>
</dbReference>
<accession>A0A226D1P9</accession>
<feature type="region of interest" description="Disordered" evidence="2">
    <location>
        <begin position="1751"/>
        <end position="1770"/>
    </location>
</feature>
<dbReference type="GO" id="GO:0005694">
    <property type="term" value="C:chromosome"/>
    <property type="evidence" value="ECO:0007669"/>
    <property type="project" value="InterPro"/>
</dbReference>
<dbReference type="PANTHER" id="PTHR22640">
    <property type="entry name" value="STRUCTURAL MAINTENANCE OF CHROMOSOMES FLEXIBLE HINGE DOMAIN-CONTAINING PROTEIN 1"/>
    <property type="match status" value="1"/>
</dbReference>
<sequence length="2036" mass="229908">MNSEMLQTGLKFKAPKDSRPNDVSDLPTQSVNPGSDEEAAREEIHPIFLNSNISKFGAGLKQAVFWLGDDAKIITKRAESRTVYEVHYSRENMEAKESAKSEDAWNVAIKMRDVSELKGVQVPPLLKALIEARETSEPSFTYIMIQNLIKGDATSPLQFLQQQDSSLDVKPSIEKQLAHIYHYYLHGRDGNTGKESMNGTMVDIEVTRFDSTGKKVSSINLRELVEANLDLESRFVRTAASDPFRFTIEVLKSQRVNGPMIPKLRLGGIIRYHPYEYYHETYPVNKVANISGSLDPRDVNSDQTLQPMEDKNYRIDNKDFFHLWWNGRLIPCTKLDAFPWCSPSERGKNPDKLYKSYGRISGSLFLDGHICEITDNKLNLTTTTKISEIIDKKIHSVQSTFKLVKSHGNTLKAKRVGNDVRKAFEAWLTTCQKYDKEVCYTNVLRDSQKGPIIRKVRFQTYFEYGAAEWKESGIKLQVGDAVQLKTSSIILGKIKSFYVQFENCLLEDEYVANSSTRPLPEVHAPVSYFDIEHCPAPYYARDGEEIPIRRKRMSQIDTTRLQVSVEELIARQADELNLKFEIIKGPIPEFGNGFKIKSDGILFKSLGLDIVKVNGEGSVEGYLPFCQPRKKHIFVVTQIHKIDNNNKRELCHTMESCNYSRPATNPHGYYFNTFAVTKLGCSKIGDYIITFRAYISEQPFVRATQSRVATVMSRNTPSGRATPNRLIDPPYEIEWEQEVDFHGRKILKDGEKKIRLPYYEIKYSVVAGLPDKFKIEAFDNEDHHRIGIGFKMNVSFKDSNGNAASAKNLESELTTLTQQLKISLVPIKKSQNFNLTITYGALSIEGDQLVINNVIASGFLNAADFKHGKNYENCEILFPLQLSDLNSTFDLSFWSLTPELAYQEEGRIDVEMTLNNRTKTSSSSKIRFYSGFPVRIECLEKHVEIENGCRPGLSCRVLDCGGNVVVANEEDKKPITLRCRIIKKTNHQFACERTILATNSVCKTNEVIDVDEFKKFGITQVDLLCEISCELYSNIKPVLVPITIKRSTRAEKLLVYRRSIEDEQNTVEICDKSVQFIQILKELYLSYKLFDGMGNPVVFDESKYKVNVSWSKNACLENGILPTHKVPKRAEEKTEFRTTLQILGFEEELKHIFYLTSLPLEPDTMSVSFVGGNNSRDLVQLPMGEKLPAAVVKIMDRWSNIILYGLRDEELSIEVDCSREEEFQVAFDPVREDIDNGGSFLVKDLDISIPSGRNLPIGEMVLKVTFRDLSSDLKLSVTTGYPKKLGFVINDQKQKQRGTFTCQNGSEVRIFARLLDAFNNFTISRTPIEVKFLQTQDGVTVIEKKIMMSADGVVDFGVICPDVKTNPNRYSSCVVKVNDCRGRCFGKPITVTVMGNVDGHERSDVCHFHVTCRSDFPYQLIPHKVEGLGPFRYEAGSSFTNLTVTLLSEDGTKYTSAEKEKVSLHLKPTNGISGVHLEPILASGVHEGIYTFDQVPPEAGNYEAKFCYQNGTVEISEILKEPLEIYAGSVHALKPETDLRDLSVSNNSENDEDRIIVENLKLIIVDRFGNVCTEGENSDDGNSNLSRGDVTIDFPGEMKLQNLENCTTLSSKIALINGYVSIPKLAVVAGLPLPNNSKHTIRFILKMESSSEFVFPLEFTFFNNSEQMAANRKLREEIATLEGEIANKKQSFQSSENSMMLIQAKIEGLRERERQEKEILKNISSQEFVETLKMSKDVTDREACLKTTEKELEGERNMTKSNIPPGPGAGEPNVFGPIGLLAEIKRGGDISIDLNLRRILSWHLQNKLSVIVTATSKTGRDLEKLFPKEQFMLLDIIKDYPPNTVALSGPGNPVYARTLLNFTKPEATAATRKVLNKILGDTIIMDDLPTAIDFMKKYNQGRYNCPTILTMDGRRLTSDGIIGGSATHVPKSVRFSFGLASGVELAQIQEQLKILPTLKKIMEEAEQVERTDGPRLKSLRASCIKSKENIGKLEERRMKVVERLEGSMPRGKNQPRRTRLTRGEDHEITNKKARRT</sequence>
<dbReference type="GO" id="GO:0051276">
    <property type="term" value="P:chromosome organization"/>
    <property type="evidence" value="ECO:0007669"/>
    <property type="project" value="InterPro"/>
</dbReference>
<evidence type="ECO:0000256" key="1">
    <source>
        <dbReference type="SAM" id="Coils"/>
    </source>
</evidence>
<feature type="coiled-coil region" evidence="1">
    <location>
        <begin position="1664"/>
        <end position="1726"/>
    </location>
</feature>
<keyword evidence="5" id="KW-1185">Reference proteome</keyword>